<feature type="region of interest" description="Disordered" evidence="1">
    <location>
        <begin position="119"/>
        <end position="205"/>
    </location>
</feature>
<keyword evidence="3" id="KW-1185">Reference proteome</keyword>
<organism evidence="2 3">
    <name type="scientific">Melipona bicolor</name>
    <dbReference type="NCBI Taxonomy" id="60889"/>
    <lineage>
        <taxon>Eukaryota</taxon>
        <taxon>Metazoa</taxon>
        <taxon>Ecdysozoa</taxon>
        <taxon>Arthropoda</taxon>
        <taxon>Hexapoda</taxon>
        <taxon>Insecta</taxon>
        <taxon>Pterygota</taxon>
        <taxon>Neoptera</taxon>
        <taxon>Endopterygota</taxon>
        <taxon>Hymenoptera</taxon>
        <taxon>Apocrita</taxon>
        <taxon>Aculeata</taxon>
        <taxon>Apoidea</taxon>
        <taxon>Anthophila</taxon>
        <taxon>Apidae</taxon>
        <taxon>Melipona</taxon>
    </lineage>
</organism>
<dbReference type="AlphaFoldDB" id="A0AA40FWI3"/>
<feature type="compositionally biased region" description="Acidic residues" evidence="1">
    <location>
        <begin position="189"/>
        <end position="202"/>
    </location>
</feature>
<comment type="caution">
    <text evidence="2">The sequence shown here is derived from an EMBL/GenBank/DDBJ whole genome shotgun (WGS) entry which is preliminary data.</text>
</comment>
<feature type="region of interest" description="Disordered" evidence="1">
    <location>
        <begin position="264"/>
        <end position="290"/>
    </location>
</feature>
<evidence type="ECO:0000313" key="2">
    <source>
        <dbReference type="EMBL" id="KAK1126674.1"/>
    </source>
</evidence>
<evidence type="ECO:0000313" key="3">
    <source>
        <dbReference type="Proteomes" id="UP001177670"/>
    </source>
</evidence>
<dbReference type="Proteomes" id="UP001177670">
    <property type="component" value="Unassembled WGS sequence"/>
</dbReference>
<gene>
    <name evidence="2" type="ORF">K0M31_004300</name>
</gene>
<feature type="compositionally biased region" description="Basic and acidic residues" evidence="1">
    <location>
        <begin position="125"/>
        <end position="140"/>
    </location>
</feature>
<feature type="region of interest" description="Disordered" evidence="1">
    <location>
        <begin position="74"/>
        <end position="100"/>
    </location>
</feature>
<dbReference type="EMBL" id="JAHYIQ010000013">
    <property type="protein sequence ID" value="KAK1126674.1"/>
    <property type="molecule type" value="Genomic_DNA"/>
</dbReference>
<reference evidence="2" key="1">
    <citation type="submission" date="2021-10" db="EMBL/GenBank/DDBJ databases">
        <title>Melipona bicolor Genome sequencing and assembly.</title>
        <authorList>
            <person name="Araujo N.S."/>
            <person name="Arias M.C."/>
        </authorList>
    </citation>
    <scope>NUCLEOTIDE SEQUENCE</scope>
    <source>
        <strain evidence="2">USP_2M_L1-L4_2017</strain>
        <tissue evidence="2">Whole body</tissue>
    </source>
</reference>
<accession>A0AA40FWI3</accession>
<feature type="compositionally biased region" description="Basic and acidic residues" evidence="1">
    <location>
        <begin position="87"/>
        <end position="96"/>
    </location>
</feature>
<name>A0AA40FWI3_9HYME</name>
<proteinExistence type="predicted"/>
<evidence type="ECO:0000256" key="1">
    <source>
        <dbReference type="SAM" id="MobiDB-lite"/>
    </source>
</evidence>
<sequence length="456" mass="51630">MEGKRINTARRAADRITERQLRAQEARMRVSLQFAHSHLPSPSVNKDLSKNKGYARASVVSHFRATGISDRLRIGTSHASTEEDEADARREGKRDISIAPKKGGSLSLYVVELLDRSTGNLADNNNDRDRHNGPESRRGEFGGGTGDTTLFRREAMRSPGRKSNLEFDGTMARREDRGEQKRRKREKSEDEEGEGGGGEEEGVYTWVQRAHRSARKCPRPKGKKESGYLEKFVWKLTRGLRNNCKEKLLAGRCLLSTRKQSGERTGRTTVVPSVGGRVSGERTRRRGLEKRREEKRRWRRWWRRNGREKNDNHRHFNNMQRYSRLPRRASVATMALYNDKDTPGRLGTFRSTKGAALGSSYRTGTCFVRRGQMSPIMSSGTGGDPDRRVKITAGTENILGERFRNAAPSTSGDALPFSRSANLETLLDRRSRRLILGGEKEIFEDGLSKLERQLAS</sequence>
<protein>
    <submittedName>
        <fullName evidence="2">Uncharacterized protein</fullName>
    </submittedName>
</protein>